<dbReference type="Pfam" id="PF00356">
    <property type="entry name" value="LacI"/>
    <property type="match status" value="1"/>
</dbReference>
<dbReference type="PANTHER" id="PTHR30146">
    <property type="entry name" value="LACI-RELATED TRANSCRIPTIONAL REPRESSOR"/>
    <property type="match status" value="1"/>
</dbReference>
<dbReference type="RefSeq" id="WP_147928354.1">
    <property type="nucleotide sequence ID" value="NZ_VKAC01000017.1"/>
</dbReference>
<dbReference type="Proteomes" id="UP000321234">
    <property type="component" value="Unassembled WGS sequence"/>
</dbReference>
<dbReference type="InterPro" id="IPR046335">
    <property type="entry name" value="LacI/GalR-like_sensor"/>
</dbReference>
<keyword evidence="3" id="KW-0804">Transcription</keyword>
<keyword evidence="2" id="KW-0238">DNA-binding</keyword>
<evidence type="ECO:0000313" key="5">
    <source>
        <dbReference type="EMBL" id="TXR51793.1"/>
    </source>
</evidence>
<reference evidence="5 6" key="1">
    <citation type="submission" date="2019-07" db="EMBL/GenBank/DDBJ databases">
        <title>Quadrisphaera sp. strain DD2A genome sequencing and assembly.</title>
        <authorList>
            <person name="Kim I."/>
        </authorList>
    </citation>
    <scope>NUCLEOTIDE SEQUENCE [LARGE SCALE GENOMIC DNA]</scope>
    <source>
        <strain evidence="5 6">DD2A</strain>
    </source>
</reference>
<gene>
    <name evidence="5" type="ORF">FMM08_21285</name>
</gene>
<dbReference type="OrthoDB" id="3430936at2"/>
<dbReference type="GO" id="GO:0000976">
    <property type="term" value="F:transcription cis-regulatory region binding"/>
    <property type="evidence" value="ECO:0007669"/>
    <property type="project" value="TreeGrafter"/>
</dbReference>
<evidence type="ECO:0000313" key="6">
    <source>
        <dbReference type="Proteomes" id="UP000321234"/>
    </source>
</evidence>
<dbReference type="GO" id="GO:0003700">
    <property type="term" value="F:DNA-binding transcription factor activity"/>
    <property type="evidence" value="ECO:0007669"/>
    <property type="project" value="TreeGrafter"/>
</dbReference>
<dbReference type="SMART" id="SM00354">
    <property type="entry name" value="HTH_LACI"/>
    <property type="match status" value="1"/>
</dbReference>
<evidence type="ECO:0000256" key="1">
    <source>
        <dbReference type="ARBA" id="ARBA00023015"/>
    </source>
</evidence>
<evidence type="ECO:0000256" key="2">
    <source>
        <dbReference type="ARBA" id="ARBA00023125"/>
    </source>
</evidence>
<dbReference type="Gene3D" id="3.40.50.2300">
    <property type="match status" value="2"/>
</dbReference>
<evidence type="ECO:0000256" key="3">
    <source>
        <dbReference type="ARBA" id="ARBA00023163"/>
    </source>
</evidence>
<keyword evidence="6" id="KW-1185">Reference proteome</keyword>
<dbReference type="Gene3D" id="1.10.260.40">
    <property type="entry name" value="lambda repressor-like DNA-binding domains"/>
    <property type="match status" value="1"/>
</dbReference>
<accession>A0A5C8Z3J1</accession>
<dbReference type="InterPro" id="IPR028082">
    <property type="entry name" value="Peripla_BP_I"/>
</dbReference>
<dbReference type="PANTHER" id="PTHR30146:SF109">
    <property type="entry name" value="HTH-TYPE TRANSCRIPTIONAL REGULATOR GALS"/>
    <property type="match status" value="1"/>
</dbReference>
<name>A0A5C8Z3J1_9ACTN</name>
<dbReference type="SUPFAM" id="SSF53822">
    <property type="entry name" value="Periplasmic binding protein-like I"/>
    <property type="match status" value="1"/>
</dbReference>
<evidence type="ECO:0000259" key="4">
    <source>
        <dbReference type="PROSITE" id="PS50932"/>
    </source>
</evidence>
<dbReference type="Pfam" id="PF13377">
    <property type="entry name" value="Peripla_BP_3"/>
    <property type="match status" value="1"/>
</dbReference>
<dbReference type="CDD" id="cd01392">
    <property type="entry name" value="HTH_LacI"/>
    <property type="match status" value="1"/>
</dbReference>
<dbReference type="AlphaFoldDB" id="A0A5C8Z3J1"/>
<dbReference type="PROSITE" id="PS50932">
    <property type="entry name" value="HTH_LACI_2"/>
    <property type="match status" value="1"/>
</dbReference>
<protein>
    <submittedName>
        <fullName evidence="5">LacI family transcriptional regulator</fullName>
    </submittedName>
</protein>
<sequence length="345" mass="35721">MASTDDRATLVSVARAAGVSRQTVSNALHAPDKVAPETLERVLAAVTELGYRPSLAARQLRTNRARTLGLRLMHWDGGISGSVLDRFLHSLVDEAQGRGYRVVLFTADDDAGEVSRYDELLSTGQIDGFVLTSTHHGDARTAWLLERGVPFATFGRPWPTPGSGEPVRTDHCWVDVDGAAGTRAATEHLLATGHAAPAYLGWPDGSGTGEDRRRGWARALADAGVSPAATVELQVPDSTGAAFEAVSAVLTGAGTGPSAVVCASDTLALGARGAASRLGRPLEVVGFDDTPVAAAIGVSSVAQPVGEAATLAVDLLLAQVEAGPDGPPPPQQHLLAPRLVVRHGP</sequence>
<keyword evidence="1" id="KW-0805">Transcription regulation</keyword>
<feature type="domain" description="HTH lacI-type" evidence="4">
    <location>
        <begin position="8"/>
        <end position="62"/>
    </location>
</feature>
<dbReference type="EMBL" id="VKAC01000017">
    <property type="protein sequence ID" value="TXR51793.1"/>
    <property type="molecule type" value="Genomic_DNA"/>
</dbReference>
<organism evidence="5 6">
    <name type="scientific">Quadrisphaera setariae</name>
    <dbReference type="NCBI Taxonomy" id="2593304"/>
    <lineage>
        <taxon>Bacteria</taxon>
        <taxon>Bacillati</taxon>
        <taxon>Actinomycetota</taxon>
        <taxon>Actinomycetes</taxon>
        <taxon>Kineosporiales</taxon>
        <taxon>Kineosporiaceae</taxon>
        <taxon>Quadrisphaera</taxon>
    </lineage>
</organism>
<proteinExistence type="predicted"/>
<dbReference type="InterPro" id="IPR010982">
    <property type="entry name" value="Lambda_DNA-bd_dom_sf"/>
</dbReference>
<comment type="caution">
    <text evidence="5">The sequence shown here is derived from an EMBL/GenBank/DDBJ whole genome shotgun (WGS) entry which is preliminary data.</text>
</comment>
<dbReference type="SUPFAM" id="SSF47413">
    <property type="entry name" value="lambda repressor-like DNA-binding domains"/>
    <property type="match status" value="1"/>
</dbReference>
<dbReference type="InterPro" id="IPR000843">
    <property type="entry name" value="HTH_LacI"/>
</dbReference>